<accession>A0A0L0P5V4</accession>
<evidence type="ECO:0000313" key="2">
    <source>
        <dbReference type="Proteomes" id="UP000037122"/>
    </source>
</evidence>
<sequence>MLLATERLCSGLEYKSWGWVGWFKLRFVTDESADTGISGGDVTAESLLRDSDAADGSLMG</sequence>
<protein>
    <submittedName>
        <fullName evidence="1">Uncharacterized protein</fullName>
    </submittedName>
</protein>
<proteinExistence type="predicted"/>
<reference evidence="2" key="1">
    <citation type="journal article" date="2015" name="BMC Genomics">
        <title>Draft genome of a commonly misdiagnosed multidrug resistant pathogen Candida auris.</title>
        <authorList>
            <person name="Chatterjee S."/>
            <person name="Alampalli S.V."/>
            <person name="Nageshan R.K."/>
            <person name="Chettiar S.T."/>
            <person name="Joshi S."/>
            <person name="Tatu U.S."/>
        </authorList>
    </citation>
    <scope>NUCLEOTIDE SEQUENCE [LARGE SCALE GENOMIC DNA]</scope>
    <source>
        <strain evidence="2">6684</strain>
    </source>
</reference>
<evidence type="ECO:0000313" key="1">
    <source>
        <dbReference type="EMBL" id="KNE01752.1"/>
    </source>
</evidence>
<dbReference type="VEuPathDB" id="FungiDB:QG37_01089"/>
<dbReference type="AlphaFoldDB" id="A0A0L0P5V4"/>
<name>A0A0L0P5V4_CANAR</name>
<gene>
    <name evidence="1" type="ORF">QG37_01089</name>
</gene>
<comment type="caution">
    <text evidence="1">The sequence shown here is derived from an EMBL/GenBank/DDBJ whole genome shotgun (WGS) entry which is preliminary data.</text>
</comment>
<organism evidence="1 2">
    <name type="scientific">Candidozyma auris</name>
    <name type="common">Yeast</name>
    <name type="synonym">Candida auris</name>
    <dbReference type="NCBI Taxonomy" id="498019"/>
    <lineage>
        <taxon>Eukaryota</taxon>
        <taxon>Fungi</taxon>
        <taxon>Dikarya</taxon>
        <taxon>Ascomycota</taxon>
        <taxon>Saccharomycotina</taxon>
        <taxon>Pichiomycetes</taxon>
        <taxon>Metschnikowiaceae</taxon>
        <taxon>Candidozyma</taxon>
    </lineage>
</organism>
<dbReference type="EMBL" id="LGST01000008">
    <property type="protein sequence ID" value="KNE01752.1"/>
    <property type="molecule type" value="Genomic_DNA"/>
</dbReference>
<dbReference type="Proteomes" id="UP000037122">
    <property type="component" value="Unassembled WGS sequence"/>
</dbReference>